<dbReference type="SUPFAM" id="SSF56112">
    <property type="entry name" value="Protein kinase-like (PK-like)"/>
    <property type="match status" value="1"/>
</dbReference>
<dbReference type="EMBL" id="KV448611">
    <property type="protein sequence ID" value="OAX34441.1"/>
    <property type="molecule type" value="Genomic_DNA"/>
</dbReference>
<dbReference type="InParanoid" id="A0A1B7MPF0"/>
<dbReference type="GO" id="GO:0005524">
    <property type="term" value="F:ATP binding"/>
    <property type="evidence" value="ECO:0007669"/>
    <property type="project" value="InterPro"/>
</dbReference>
<dbReference type="InterPro" id="IPR000719">
    <property type="entry name" value="Prot_kinase_dom"/>
</dbReference>
<dbReference type="InterPro" id="IPR011009">
    <property type="entry name" value="Kinase-like_dom_sf"/>
</dbReference>
<proteinExistence type="predicted"/>
<evidence type="ECO:0000259" key="1">
    <source>
        <dbReference type="PROSITE" id="PS50011"/>
    </source>
</evidence>
<evidence type="ECO:0000313" key="2">
    <source>
        <dbReference type="EMBL" id="OAX34441.1"/>
    </source>
</evidence>
<dbReference type="PROSITE" id="PS50011">
    <property type="entry name" value="PROTEIN_KINASE_DOM"/>
    <property type="match status" value="1"/>
</dbReference>
<dbReference type="PANTHER" id="PTHR44329">
    <property type="entry name" value="SERINE/THREONINE-PROTEIN KINASE TNNI3K-RELATED"/>
    <property type="match status" value="1"/>
</dbReference>
<dbReference type="OrthoDB" id="1924919at2759"/>
<dbReference type="InterPro" id="IPR001245">
    <property type="entry name" value="Ser-Thr/Tyr_kinase_cat_dom"/>
</dbReference>
<keyword evidence="2" id="KW-0808">Transferase</keyword>
<sequence>MPILNAQPYLELEHATTSQTRVTNSASQYSLVQRESDLSYPAEVALRDLTPLITKVGNFPIARGGFGEVWKCIHQTDHGPTNVAVKVLLIYASGQLGDSEGMQKKTKRIQREIRTCARLEHRNILPVFGYTYGFGLRMAIVYPWAGNGNLTTYLERQDETLPVFRRFQILTDITAGLQYLHVNNVIHGDLTGPNVLIYSDGTACLADFGLSIVYSEVTTTSATSWTSSFHSNIRWLAPELFGDPEDKPPVRPSKHSDIYSFGAIMLQVLSGKIPYYYLGEAALIQRVANGVKPLRARYPSVSNRYWRFILMCWENAIESRPLIEGVVQWIVDEFNSLGS</sequence>
<gene>
    <name evidence="2" type="ORF">K503DRAFT_443165</name>
</gene>
<accession>A0A1B7MPF0</accession>
<protein>
    <submittedName>
        <fullName evidence="2">Kinase-like protein</fullName>
    </submittedName>
</protein>
<organism evidence="2 3">
    <name type="scientific">Rhizopogon vinicolor AM-OR11-026</name>
    <dbReference type="NCBI Taxonomy" id="1314800"/>
    <lineage>
        <taxon>Eukaryota</taxon>
        <taxon>Fungi</taxon>
        <taxon>Dikarya</taxon>
        <taxon>Basidiomycota</taxon>
        <taxon>Agaricomycotina</taxon>
        <taxon>Agaricomycetes</taxon>
        <taxon>Agaricomycetidae</taxon>
        <taxon>Boletales</taxon>
        <taxon>Suillineae</taxon>
        <taxon>Rhizopogonaceae</taxon>
        <taxon>Rhizopogon</taxon>
    </lineage>
</organism>
<dbReference type="STRING" id="1314800.A0A1B7MPF0"/>
<dbReference type="Pfam" id="PF07714">
    <property type="entry name" value="PK_Tyr_Ser-Thr"/>
    <property type="match status" value="1"/>
</dbReference>
<dbReference type="Gene3D" id="1.10.510.10">
    <property type="entry name" value="Transferase(Phosphotransferase) domain 1"/>
    <property type="match status" value="1"/>
</dbReference>
<keyword evidence="2" id="KW-0418">Kinase</keyword>
<feature type="domain" description="Protein kinase" evidence="1">
    <location>
        <begin position="55"/>
        <end position="335"/>
    </location>
</feature>
<name>A0A1B7MPF0_9AGAM</name>
<evidence type="ECO:0000313" key="3">
    <source>
        <dbReference type="Proteomes" id="UP000092154"/>
    </source>
</evidence>
<dbReference type="AlphaFoldDB" id="A0A1B7MPF0"/>
<reference evidence="2 3" key="1">
    <citation type="submission" date="2016-06" db="EMBL/GenBank/DDBJ databases">
        <title>Comparative genomics of the ectomycorrhizal sister species Rhizopogon vinicolor and Rhizopogon vesiculosus (Basidiomycota: Boletales) reveals a divergence of the mating type B locus.</title>
        <authorList>
            <consortium name="DOE Joint Genome Institute"/>
            <person name="Mujic A.B."/>
            <person name="Kuo A."/>
            <person name="Tritt A."/>
            <person name="Lipzen A."/>
            <person name="Chen C."/>
            <person name="Johnson J."/>
            <person name="Sharma A."/>
            <person name="Barry K."/>
            <person name="Grigoriev I.V."/>
            <person name="Spatafora J.W."/>
        </authorList>
    </citation>
    <scope>NUCLEOTIDE SEQUENCE [LARGE SCALE GENOMIC DNA]</scope>
    <source>
        <strain evidence="2 3">AM-OR11-026</strain>
    </source>
</reference>
<dbReference type="GO" id="GO:0004674">
    <property type="term" value="F:protein serine/threonine kinase activity"/>
    <property type="evidence" value="ECO:0007669"/>
    <property type="project" value="TreeGrafter"/>
</dbReference>
<keyword evidence="3" id="KW-1185">Reference proteome</keyword>
<dbReference type="Proteomes" id="UP000092154">
    <property type="component" value="Unassembled WGS sequence"/>
</dbReference>
<dbReference type="InterPro" id="IPR051681">
    <property type="entry name" value="Ser/Thr_Kinases-Pseudokinases"/>
</dbReference>